<accession>A0ACB6Z998</accession>
<reference evidence="1" key="2">
    <citation type="journal article" date="2020" name="Nat. Commun.">
        <title>Large-scale genome sequencing of mycorrhizal fungi provides insights into the early evolution of symbiotic traits.</title>
        <authorList>
            <person name="Miyauchi S."/>
            <person name="Kiss E."/>
            <person name="Kuo A."/>
            <person name="Drula E."/>
            <person name="Kohler A."/>
            <person name="Sanchez-Garcia M."/>
            <person name="Morin E."/>
            <person name="Andreopoulos B."/>
            <person name="Barry K.W."/>
            <person name="Bonito G."/>
            <person name="Buee M."/>
            <person name="Carver A."/>
            <person name="Chen C."/>
            <person name="Cichocki N."/>
            <person name="Clum A."/>
            <person name="Culley D."/>
            <person name="Crous P.W."/>
            <person name="Fauchery L."/>
            <person name="Girlanda M."/>
            <person name="Hayes R.D."/>
            <person name="Keri Z."/>
            <person name="LaButti K."/>
            <person name="Lipzen A."/>
            <person name="Lombard V."/>
            <person name="Magnuson J."/>
            <person name="Maillard F."/>
            <person name="Murat C."/>
            <person name="Nolan M."/>
            <person name="Ohm R.A."/>
            <person name="Pangilinan J."/>
            <person name="Pereira M.F."/>
            <person name="Perotto S."/>
            <person name="Peter M."/>
            <person name="Pfister S."/>
            <person name="Riley R."/>
            <person name="Sitrit Y."/>
            <person name="Stielow J.B."/>
            <person name="Szollosi G."/>
            <person name="Zifcakova L."/>
            <person name="Stursova M."/>
            <person name="Spatafora J.W."/>
            <person name="Tedersoo L."/>
            <person name="Vaario L.M."/>
            <person name="Yamada A."/>
            <person name="Yan M."/>
            <person name="Wang P."/>
            <person name="Xu J."/>
            <person name="Bruns T."/>
            <person name="Baldrian P."/>
            <person name="Vilgalys R."/>
            <person name="Dunand C."/>
            <person name="Henrissat B."/>
            <person name="Grigoriev I.V."/>
            <person name="Hibbett D."/>
            <person name="Nagy L.G."/>
            <person name="Martin F.M."/>
        </authorList>
    </citation>
    <scope>NUCLEOTIDE SEQUENCE</scope>
    <source>
        <strain evidence="1">P2</strain>
    </source>
</reference>
<evidence type="ECO:0000313" key="2">
    <source>
        <dbReference type="Proteomes" id="UP000886501"/>
    </source>
</evidence>
<dbReference type="Proteomes" id="UP000886501">
    <property type="component" value="Unassembled WGS sequence"/>
</dbReference>
<protein>
    <submittedName>
        <fullName evidence="1">Uncharacterized protein</fullName>
    </submittedName>
</protein>
<reference evidence="1" key="1">
    <citation type="submission" date="2019-10" db="EMBL/GenBank/DDBJ databases">
        <authorList>
            <consortium name="DOE Joint Genome Institute"/>
            <person name="Kuo A."/>
            <person name="Miyauchi S."/>
            <person name="Kiss E."/>
            <person name="Drula E."/>
            <person name="Kohler A."/>
            <person name="Sanchez-Garcia M."/>
            <person name="Andreopoulos B."/>
            <person name="Barry K.W."/>
            <person name="Bonito G."/>
            <person name="Buee M."/>
            <person name="Carver A."/>
            <person name="Chen C."/>
            <person name="Cichocki N."/>
            <person name="Clum A."/>
            <person name="Culley D."/>
            <person name="Crous P.W."/>
            <person name="Fauchery L."/>
            <person name="Girlanda M."/>
            <person name="Hayes R."/>
            <person name="Keri Z."/>
            <person name="Labutti K."/>
            <person name="Lipzen A."/>
            <person name="Lombard V."/>
            <person name="Magnuson J."/>
            <person name="Maillard F."/>
            <person name="Morin E."/>
            <person name="Murat C."/>
            <person name="Nolan M."/>
            <person name="Ohm R."/>
            <person name="Pangilinan J."/>
            <person name="Pereira M."/>
            <person name="Perotto S."/>
            <person name="Peter M."/>
            <person name="Riley R."/>
            <person name="Sitrit Y."/>
            <person name="Stielow B."/>
            <person name="Szollosi G."/>
            <person name="Zifcakova L."/>
            <person name="Stursova M."/>
            <person name="Spatafora J.W."/>
            <person name="Tedersoo L."/>
            <person name="Vaario L.-M."/>
            <person name="Yamada A."/>
            <person name="Yan M."/>
            <person name="Wang P."/>
            <person name="Xu J."/>
            <person name="Bruns T."/>
            <person name="Baldrian P."/>
            <person name="Vilgalys R."/>
            <person name="Henrissat B."/>
            <person name="Grigoriev I.V."/>
            <person name="Hibbett D."/>
            <person name="Nagy L.G."/>
            <person name="Martin F.M."/>
        </authorList>
    </citation>
    <scope>NUCLEOTIDE SEQUENCE</scope>
    <source>
        <strain evidence="1">P2</strain>
    </source>
</reference>
<organism evidence="1 2">
    <name type="scientific">Thelephora ganbajun</name>
    <name type="common">Ganba fungus</name>
    <dbReference type="NCBI Taxonomy" id="370292"/>
    <lineage>
        <taxon>Eukaryota</taxon>
        <taxon>Fungi</taxon>
        <taxon>Dikarya</taxon>
        <taxon>Basidiomycota</taxon>
        <taxon>Agaricomycotina</taxon>
        <taxon>Agaricomycetes</taxon>
        <taxon>Thelephorales</taxon>
        <taxon>Thelephoraceae</taxon>
        <taxon>Thelephora</taxon>
    </lineage>
</organism>
<evidence type="ECO:0000313" key="1">
    <source>
        <dbReference type="EMBL" id="KAF9646295.1"/>
    </source>
</evidence>
<sequence>MRNFGRSFAFLSDELAQELPSVKILGLDQVMSYIRRDRDNGAEAKDWSARRCFTRTLEDFDDNEDWEWLLRYHDLGEWAW</sequence>
<comment type="caution">
    <text evidence="1">The sequence shown here is derived from an EMBL/GenBank/DDBJ whole genome shotgun (WGS) entry which is preliminary data.</text>
</comment>
<proteinExistence type="predicted"/>
<name>A0ACB6Z998_THEGA</name>
<dbReference type="EMBL" id="MU118062">
    <property type="protein sequence ID" value="KAF9646295.1"/>
    <property type="molecule type" value="Genomic_DNA"/>
</dbReference>
<gene>
    <name evidence="1" type="ORF">BDM02DRAFT_3118878</name>
</gene>
<keyword evidence="2" id="KW-1185">Reference proteome</keyword>